<name>A0A059CW84_EUCGR</name>
<sequence length="71" mass="8063">MVDNAQLDIPSAFNFLLKTLIHIAGVIPSSLHDLHPKLLMIIIIHIIKNHDNFLYKIKPITSRAKGSHQEQ</sequence>
<gene>
    <name evidence="1" type="ORF">EUGRSUZ_C03844</name>
</gene>
<reference evidence="1" key="1">
    <citation type="submission" date="2013-07" db="EMBL/GenBank/DDBJ databases">
        <title>The genome of Eucalyptus grandis.</title>
        <authorList>
            <person name="Schmutz J."/>
            <person name="Hayes R."/>
            <person name="Myburg A."/>
            <person name="Tuskan G."/>
            <person name="Grattapaglia D."/>
            <person name="Rokhsar D.S."/>
        </authorList>
    </citation>
    <scope>NUCLEOTIDE SEQUENCE</scope>
    <source>
        <tissue evidence="1">Leaf extractions</tissue>
    </source>
</reference>
<protein>
    <submittedName>
        <fullName evidence="1">Uncharacterized protein</fullName>
    </submittedName>
</protein>
<dbReference type="InParanoid" id="A0A059CW84"/>
<proteinExistence type="predicted"/>
<dbReference type="AlphaFoldDB" id="A0A059CW84"/>
<organism evidence="1">
    <name type="scientific">Eucalyptus grandis</name>
    <name type="common">Flooded gum</name>
    <dbReference type="NCBI Taxonomy" id="71139"/>
    <lineage>
        <taxon>Eukaryota</taxon>
        <taxon>Viridiplantae</taxon>
        <taxon>Streptophyta</taxon>
        <taxon>Embryophyta</taxon>
        <taxon>Tracheophyta</taxon>
        <taxon>Spermatophyta</taxon>
        <taxon>Magnoliopsida</taxon>
        <taxon>eudicotyledons</taxon>
        <taxon>Gunneridae</taxon>
        <taxon>Pentapetalae</taxon>
        <taxon>rosids</taxon>
        <taxon>malvids</taxon>
        <taxon>Myrtales</taxon>
        <taxon>Myrtaceae</taxon>
        <taxon>Myrtoideae</taxon>
        <taxon>Eucalypteae</taxon>
        <taxon>Eucalyptus</taxon>
    </lineage>
</organism>
<accession>A0A059CW84</accession>
<evidence type="ECO:0000313" key="1">
    <source>
        <dbReference type="EMBL" id="KCW82449.1"/>
    </source>
</evidence>
<dbReference type="EMBL" id="KK198755">
    <property type="protein sequence ID" value="KCW82449.1"/>
    <property type="molecule type" value="Genomic_DNA"/>
</dbReference>
<dbReference type="Gramene" id="KCW82449">
    <property type="protein sequence ID" value="KCW82449"/>
    <property type="gene ID" value="EUGRSUZ_C03844"/>
</dbReference>